<evidence type="ECO:0000313" key="1">
    <source>
        <dbReference type="EMBL" id="ESW28533.1"/>
    </source>
</evidence>
<organism evidence="1 2">
    <name type="scientific">Phaseolus vulgaris</name>
    <name type="common">Kidney bean</name>
    <name type="synonym">French bean</name>
    <dbReference type="NCBI Taxonomy" id="3885"/>
    <lineage>
        <taxon>Eukaryota</taxon>
        <taxon>Viridiplantae</taxon>
        <taxon>Streptophyta</taxon>
        <taxon>Embryophyta</taxon>
        <taxon>Tracheophyta</taxon>
        <taxon>Spermatophyta</taxon>
        <taxon>Magnoliopsida</taxon>
        <taxon>eudicotyledons</taxon>
        <taxon>Gunneridae</taxon>
        <taxon>Pentapetalae</taxon>
        <taxon>rosids</taxon>
        <taxon>fabids</taxon>
        <taxon>Fabales</taxon>
        <taxon>Fabaceae</taxon>
        <taxon>Papilionoideae</taxon>
        <taxon>50 kb inversion clade</taxon>
        <taxon>NPAAA clade</taxon>
        <taxon>indigoferoid/millettioid clade</taxon>
        <taxon>Phaseoleae</taxon>
        <taxon>Phaseolus</taxon>
    </lineage>
</organism>
<keyword evidence="2" id="KW-1185">Reference proteome</keyword>
<accession>V7CGQ0</accession>
<reference evidence="2" key="1">
    <citation type="journal article" date="2014" name="Nat. Genet.">
        <title>A reference genome for common bean and genome-wide analysis of dual domestications.</title>
        <authorList>
            <person name="Schmutz J."/>
            <person name="McClean P.E."/>
            <person name="Mamidi S."/>
            <person name="Wu G.A."/>
            <person name="Cannon S.B."/>
            <person name="Grimwood J."/>
            <person name="Jenkins J."/>
            <person name="Shu S."/>
            <person name="Song Q."/>
            <person name="Chavarro C."/>
            <person name="Torres-Torres M."/>
            <person name="Geffroy V."/>
            <person name="Moghaddam S.M."/>
            <person name="Gao D."/>
            <person name="Abernathy B."/>
            <person name="Barry K."/>
            <person name="Blair M."/>
            <person name="Brick M.A."/>
            <person name="Chovatia M."/>
            <person name="Gepts P."/>
            <person name="Goodstein D.M."/>
            <person name="Gonzales M."/>
            <person name="Hellsten U."/>
            <person name="Hyten D.L."/>
            <person name="Jia G."/>
            <person name="Kelly J.D."/>
            <person name="Kudrna D."/>
            <person name="Lee R."/>
            <person name="Richard M.M."/>
            <person name="Miklas P.N."/>
            <person name="Osorno J.M."/>
            <person name="Rodrigues J."/>
            <person name="Thareau V."/>
            <person name="Urrea C.A."/>
            <person name="Wang M."/>
            <person name="Yu Y."/>
            <person name="Zhang M."/>
            <person name="Wing R.A."/>
            <person name="Cregan P.B."/>
            <person name="Rokhsar D.S."/>
            <person name="Jackson S.A."/>
        </authorList>
    </citation>
    <scope>NUCLEOTIDE SEQUENCE [LARGE SCALE GENOMIC DNA]</scope>
    <source>
        <strain evidence="2">cv. G19833</strain>
    </source>
</reference>
<dbReference type="AlphaFoldDB" id="V7CGQ0"/>
<sequence>MALNGTVIGKQTVRLSCVAVQWRSDSNGGHYGGEGYGGHGFAVTQSGSSHATCCCCNSRGFLICKLLLVAKSPSIC</sequence>
<evidence type="ECO:0000313" key="2">
    <source>
        <dbReference type="Proteomes" id="UP000000226"/>
    </source>
</evidence>
<protein>
    <submittedName>
        <fullName evidence="1">Uncharacterized protein</fullName>
    </submittedName>
</protein>
<dbReference type="EMBL" id="CM002290">
    <property type="protein sequence ID" value="ESW28533.1"/>
    <property type="molecule type" value="Genomic_DNA"/>
</dbReference>
<name>V7CGQ0_PHAVU</name>
<dbReference type="STRING" id="3885.V7CGQ0"/>
<dbReference type="Proteomes" id="UP000000226">
    <property type="component" value="Chromosome 3"/>
</dbReference>
<dbReference type="Gramene" id="ESW28533">
    <property type="protein sequence ID" value="ESW28533"/>
    <property type="gene ID" value="PHAVU_003G294600g"/>
</dbReference>
<proteinExistence type="predicted"/>
<gene>
    <name evidence="1" type="ORF">PHAVU_003G294600g</name>
</gene>